<dbReference type="Pfam" id="PF09345">
    <property type="entry name" value="SiaC"/>
    <property type="match status" value="1"/>
</dbReference>
<feature type="domain" description="SiaC family regulatory phosphoprotein" evidence="1">
    <location>
        <begin position="7"/>
        <end position="123"/>
    </location>
</feature>
<evidence type="ECO:0000313" key="2">
    <source>
        <dbReference type="EMBL" id="SMD33102.1"/>
    </source>
</evidence>
<gene>
    <name evidence="2" type="ORF">SAMN04488029_1467</name>
</gene>
<dbReference type="STRING" id="692418.SAMN04488029_1467"/>
<evidence type="ECO:0000313" key="3">
    <source>
        <dbReference type="Proteomes" id="UP000192472"/>
    </source>
</evidence>
<name>A0A1W2G9G7_REIFA</name>
<proteinExistence type="predicted"/>
<sequence length="143" mass="16377">MQGYFIRSSRVTPSVYFNPKKELLDLRGKSSPENPLNFYGSLLLNVDRYAESHAGNITVNLAFEYFNTSSSKCIFNLLRKLDNINQLGKRVIVNWYHENDDEDMLEAGEDFSSFFGYEFNFVSVPVINSLGEETEKEPQLNAA</sequence>
<dbReference type="Proteomes" id="UP000192472">
    <property type="component" value="Unassembled WGS sequence"/>
</dbReference>
<keyword evidence="3" id="KW-1185">Reference proteome</keyword>
<dbReference type="OrthoDB" id="5297629at2"/>
<evidence type="ECO:0000259" key="1">
    <source>
        <dbReference type="Pfam" id="PF09345"/>
    </source>
</evidence>
<dbReference type="EMBL" id="FWYF01000001">
    <property type="protein sequence ID" value="SMD33102.1"/>
    <property type="molecule type" value="Genomic_DNA"/>
</dbReference>
<dbReference type="RefSeq" id="WP_084371781.1">
    <property type="nucleotide sequence ID" value="NZ_FWYF01000001.1"/>
</dbReference>
<dbReference type="AlphaFoldDB" id="A0A1W2G9G7"/>
<protein>
    <recommendedName>
        <fullName evidence="1">SiaC family regulatory phosphoprotein domain-containing protein</fullName>
    </recommendedName>
</protein>
<reference evidence="2 3" key="1">
    <citation type="submission" date="2017-04" db="EMBL/GenBank/DDBJ databases">
        <authorList>
            <person name="Afonso C.L."/>
            <person name="Miller P.J."/>
            <person name="Scott M.A."/>
            <person name="Spackman E."/>
            <person name="Goraichik I."/>
            <person name="Dimitrov K.M."/>
            <person name="Suarez D.L."/>
            <person name="Swayne D.E."/>
        </authorList>
    </citation>
    <scope>NUCLEOTIDE SEQUENCE [LARGE SCALE GENOMIC DNA]</scope>
    <source>
        <strain evidence="2 3">DSM 26133</strain>
    </source>
</reference>
<organism evidence="2 3">
    <name type="scientific">Reichenbachiella faecimaris</name>
    <dbReference type="NCBI Taxonomy" id="692418"/>
    <lineage>
        <taxon>Bacteria</taxon>
        <taxon>Pseudomonadati</taxon>
        <taxon>Bacteroidota</taxon>
        <taxon>Cytophagia</taxon>
        <taxon>Cytophagales</taxon>
        <taxon>Reichenbachiellaceae</taxon>
        <taxon>Reichenbachiella</taxon>
    </lineage>
</organism>
<dbReference type="InterPro" id="IPR018530">
    <property type="entry name" value="SiaC"/>
</dbReference>
<accession>A0A1W2G9G7</accession>